<protein>
    <recommendedName>
        <fullName evidence="1">DUF6593 domain-containing protein</fullName>
    </recommendedName>
</protein>
<evidence type="ECO:0000313" key="2">
    <source>
        <dbReference type="EMBL" id="KDQ21158.1"/>
    </source>
</evidence>
<dbReference type="OrthoDB" id="3256331at2759"/>
<dbReference type="AlphaFoldDB" id="A0A067MZI1"/>
<gene>
    <name evidence="2" type="ORF">BOTBODRAFT_25585</name>
</gene>
<accession>A0A067MZI1</accession>
<dbReference type="Pfam" id="PF20236">
    <property type="entry name" value="DUF6593"/>
    <property type="match status" value="1"/>
</dbReference>
<keyword evidence="3" id="KW-1185">Reference proteome</keyword>
<evidence type="ECO:0000259" key="1">
    <source>
        <dbReference type="Pfam" id="PF20236"/>
    </source>
</evidence>
<sequence length="202" mass="22336">MHNLPGIFSDSEVTLVPRDRITLTLSRDIPTDTVLVASDGLGYIVETKSIGRSITTTYSRSNGEIVAALEWRDRFSDRIVIGDEPKTKLSKRFRKPSLLSSSYIFTGADGKKYKWKGIGCGIQAQLFVIGEKEALCTFDPARALHSRLATLRIEPRAVPMMDFIVVSFLALEKNSRAKEKTPASLALDIIGRAGGMGALYYY</sequence>
<dbReference type="EMBL" id="KL198016">
    <property type="protein sequence ID" value="KDQ21158.1"/>
    <property type="molecule type" value="Genomic_DNA"/>
</dbReference>
<dbReference type="InterPro" id="IPR046528">
    <property type="entry name" value="DUF6593"/>
</dbReference>
<dbReference type="HOGENOM" id="CLU_084280_0_1_1"/>
<dbReference type="InParanoid" id="A0A067MZI1"/>
<feature type="domain" description="DUF6593" evidence="1">
    <location>
        <begin position="30"/>
        <end position="176"/>
    </location>
</feature>
<evidence type="ECO:0000313" key="3">
    <source>
        <dbReference type="Proteomes" id="UP000027195"/>
    </source>
</evidence>
<proteinExistence type="predicted"/>
<reference evidence="3" key="1">
    <citation type="journal article" date="2014" name="Proc. Natl. Acad. Sci. U.S.A.">
        <title>Extensive sampling of basidiomycete genomes demonstrates inadequacy of the white-rot/brown-rot paradigm for wood decay fungi.</title>
        <authorList>
            <person name="Riley R."/>
            <person name="Salamov A.A."/>
            <person name="Brown D.W."/>
            <person name="Nagy L.G."/>
            <person name="Floudas D."/>
            <person name="Held B.W."/>
            <person name="Levasseur A."/>
            <person name="Lombard V."/>
            <person name="Morin E."/>
            <person name="Otillar R."/>
            <person name="Lindquist E.A."/>
            <person name="Sun H."/>
            <person name="LaButti K.M."/>
            <person name="Schmutz J."/>
            <person name="Jabbour D."/>
            <person name="Luo H."/>
            <person name="Baker S.E."/>
            <person name="Pisabarro A.G."/>
            <person name="Walton J.D."/>
            <person name="Blanchette R.A."/>
            <person name="Henrissat B."/>
            <person name="Martin F."/>
            <person name="Cullen D."/>
            <person name="Hibbett D.S."/>
            <person name="Grigoriev I.V."/>
        </authorList>
    </citation>
    <scope>NUCLEOTIDE SEQUENCE [LARGE SCALE GENOMIC DNA]</scope>
    <source>
        <strain evidence="3">FD-172 SS1</strain>
    </source>
</reference>
<dbReference type="Proteomes" id="UP000027195">
    <property type="component" value="Unassembled WGS sequence"/>
</dbReference>
<organism evidence="2 3">
    <name type="scientific">Botryobasidium botryosum (strain FD-172 SS1)</name>
    <dbReference type="NCBI Taxonomy" id="930990"/>
    <lineage>
        <taxon>Eukaryota</taxon>
        <taxon>Fungi</taxon>
        <taxon>Dikarya</taxon>
        <taxon>Basidiomycota</taxon>
        <taxon>Agaricomycotina</taxon>
        <taxon>Agaricomycetes</taxon>
        <taxon>Cantharellales</taxon>
        <taxon>Botryobasidiaceae</taxon>
        <taxon>Botryobasidium</taxon>
    </lineage>
</organism>
<name>A0A067MZI1_BOTB1</name>